<dbReference type="EMBL" id="JAWWNJ010000017">
    <property type="protein sequence ID" value="KAK7038594.1"/>
    <property type="molecule type" value="Genomic_DNA"/>
</dbReference>
<organism evidence="7 8">
    <name type="scientific">Favolaschia claudopus</name>
    <dbReference type="NCBI Taxonomy" id="2862362"/>
    <lineage>
        <taxon>Eukaryota</taxon>
        <taxon>Fungi</taxon>
        <taxon>Dikarya</taxon>
        <taxon>Basidiomycota</taxon>
        <taxon>Agaricomycotina</taxon>
        <taxon>Agaricomycetes</taxon>
        <taxon>Agaricomycetidae</taxon>
        <taxon>Agaricales</taxon>
        <taxon>Marasmiineae</taxon>
        <taxon>Mycenaceae</taxon>
        <taxon>Favolaschia</taxon>
    </lineage>
</organism>
<dbReference type="GO" id="GO:0004930">
    <property type="term" value="F:G protein-coupled receptor activity"/>
    <property type="evidence" value="ECO:0007669"/>
    <property type="project" value="TreeGrafter"/>
</dbReference>
<dbReference type="GO" id="GO:0007189">
    <property type="term" value="P:adenylate cyclase-activating G protein-coupled receptor signaling pathway"/>
    <property type="evidence" value="ECO:0007669"/>
    <property type="project" value="TreeGrafter"/>
</dbReference>
<gene>
    <name evidence="7" type="ORF">R3P38DRAFT_2906648</name>
</gene>
<protein>
    <recommendedName>
        <fullName evidence="9">G-protein coupled receptors family 2 profile 2 domain-containing protein</fullName>
    </recommendedName>
</protein>
<feature type="transmembrane region" description="Helical" evidence="6">
    <location>
        <begin position="57"/>
        <end position="74"/>
    </location>
</feature>
<feature type="transmembrane region" description="Helical" evidence="6">
    <location>
        <begin position="22"/>
        <end position="45"/>
    </location>
</feature>
<dbReference type="GO" id="GO:0005886">
    <property type="term" value="C:plasma membrane"/>
    <property type="evidence" value="ECO:0007669"/>
    <property type="project" value="TreeGrafter"/>
</dbReference>
<dbReference type="AlphaFoldDB" id="A0AAW0CFP2"/>
<evidence type="ECO:0000256" key="5">
    <source>
        <dbReference type="SAM" id="MobiDB-lite"/>
    </source>
</evidence>
<dbReference type="SUPFAM" id="SSF81321">
    <property type="entry name" value="Family A G protein-coupled receptor-like"/>
    <property type="match status" value="1"/>
</dbReference>
<dbReference type="Proteomes" id="UP001362999">
    <property type="component" value="Unassembled WGS sequence"/>
</dbReference>
<evidence type="ECO:0000256" key="1">
    <source>
        <dbReference type="ARBA" id="ARBA00004141"/>
    </source>
</evidence>
<evidence type="ECO:0000313" key="8">
    <source>
        <dbReference type="Proteomes" id="UP001362999"/>
    </source>
</evidence>
<reference evidence="7 8" key="1">
    <citation type="journal article" date="2024" name="J Genomics">
        <title>Draft genome sequencing and assembly of Favolaschia claudopus CIRM-BRFM 2984 isolated from oak limbs.</title>
        <authorList>
            <person name="Navarro D."/>
            <person name="Drula E."/>
            <person name="Chaduli D."/>
            <person name="Cazenave R."/>
            <person name="Ahrendt S."/>
            <person name="Wang J."/>
            <person name="Lipzen A."/>
            <person name="Daum C."/>
            <person name="Barry K."/>
            <person name="Grigoriev I.V."/>
            <person name="Favel A."/>
            <person name="Rosso M.N."/>
            <person name="Martin F."/>
        </authorList>
    </citation>
    <scope>NUCLEOTIDE SEQUENCE [LARGE SCALE GENOMIC DNA]</scope>
    <source>
        <strain evidence="7 8">CIRM-BRFM 2984</strain>
    </source>
</reference>
<proteinExistence type="predicted"/>
<feature type="transmembrane region" description="Helical" evidence="6">
    <location>
        <begin position="250"/>
        <end position="271"/>
    </location>
</feature>
<comment type="subcellular location">
    <subcellularLocation>
        <location evidence="1">Membrane</location>
        <topology evidence="1">Multi-pass membrane protein</topology>
    </subcellularLocation>
</comment>
<feature type="transmembrane region" description="Helical" evidence="6">
    <location>
        <begin position="291"/>
        <end position="310"/>
    </location>
</feature>
<feature type="transmembrane region" description="Helical" evidence="6">
    <location>
        <begin position="180"/>
        <end position="202"/>
    </location>
</feature>
<evidence type="ECO:0000256" key="4">
    <source>
        <dbReference type="ARBA" id="ARBA00023136"/>
    </source>
</evidence>
<feature type="region of interest" description="Disordered" evidence="5">
    <location>
        <begin position="211"/>
        <end position="233"/>
    </location>
</feature>
<evidence type="ECO:0008006" key="9">
    <source>
        <dbReference type="Google" id="ProtNLM"/>
    </source>
</evidence>
<dbReference type="PANTHER" id="PTHR23112:SF0">
    <property type="entry name" value="TRANSMEMBRANE PROTEIN 116"/>
    <property type="match status" value="1"/>
</dbReference>
<keyword evidence="8" id="KW-1185">Reference proteome</keyword>
<dbReference type="Gene3D" id="1.20.1070.10">
    <property type="entry name" value="Rhodopsin 7-helix transmembrane proteins"/>
    <property type="match status" value="1"/>
</dbReference>
<evidence type="ECO:0000256" key="3">
    <source>
        <dbReference type="ARBA" id="ARBA00022989"/>
    </source>
</evidence>
<feature type="transmembrane region" description="Helical" evidence="6">
    <location>
        <begin position="130"/>
        <end position="149"/>
    </location>
</feature>
<evidence type="ECO:0000256" key="2">
    <source>
        <dbReference type="ARBA" id="ARBA00022692"/>
    </source>
</evidence>
<keyword evidence="3 6" id="KW-1133">Transmembrane helix</keyword>
<comment type="caution">
    <text evidence="7">The sequence shown here is derived from an EMBL/GenBank/DDBJ whole genome shotgun (WGS) entry which is preliminary data.</text>
</comment>
<feature type="transmembrane region" description="Helical" evidence="6">
    <location>
        <begin position="94"/>
        <end position="118"/>
    </location>
</feature>
<accession>A0AAW0CFP2</accession>
<name>A0AAW0CFP2_9AGAR</name>
<evidence type="ECO:0000256" key="6">
    <source>
        <dbReference type="SAM" id="Phobius"/>
    </source>
</evidence>
<keyword evidence="4 6" id="KW-0472">Membrane</keyword>
<keyword evidence="2 6" id="KW-0812">Transmembrane</keyword>
<evidence type="ECO:0000313" key="7">
    <source>
        <dbReference type="EMBL" id="KAK7038594.1"/>
    </source>
</evidence>
<dbReference type="PANTHER" id="PTHR23112">
    <property type="entry name" value="G PROTEIN-COUPLED RECEPTOR 157-RELATED"/>
    <property type="match status" value="1"/>
</dbReference>
<sequence>MAYSEVGEFVWTPHLVNVSNQLWAITASVGAALCGTVLLVIAILALNPVSRQFLDRVSFRILVWTLVANTVFGITNAVGGKFKGPTWACAFDIFLLQLTLELSGFLLFCVALNLQLVVVHQVNCLKLEKFYIIGSIALSLALTIPPYAAKQYGWDPLVEDCWYANDDPKQRLAWQIGTQLFWTLLTVTGEFVTSATVVIYMLRHRVPQTRTRKRIKGTPPSQGRSRTDSIGGPSDSVSHINLYRNVILRIVLYPLASAVVNLTSVVCVIHATRHNGVQNWTDYRILLLSDFIYGGRAILYACLAATDPALTRAVRAWLQYHGFLSSGSSSELAHSRIGVSTTTNSRPNALSVHIELATVQQDDDGVIIESDHGHSSKDSSTFAFKAPASDIEASPNLKELPPIPVTEGNHRVSSPISISLSNEDGARWRQQQWAARNLERQREEFQRRI</sequence>